<accession>A0A2K8TA80</accession>
<dbReference type="EMBL" id="CP024793">
    <property type="protein sequence ID" value="AUB44572.1"/>
    <property type="molecule type" value="Genomic_DNA"/>
</dbReference>
<gene>
    <name evidence="1" type="ORF">COO91_10808</name>
</gene>
<name>A0A2K8TA80_9NOSO</name>
<evidence type="ECO:0000313" key="2">
    <source>
        <dbReference type="Proteomes" id="UP000232003"/>
    </source>
</evidence>
<keyword evidence="1" id="KW-0614">Plasmid</keyword>
<sequence length="59" mass="6660">MCTYIRKLHEESKGAGVQGEQGEKRIRGELNFSHSSRASRTSLLSHFSPAPLLFKQEDL</sequence>
<reference evidence="1 2" key="1">
    <citation type="submission" date="2017-11" db="EMBL/GenBank/DDBJ databases">
        <title>Complete genome of a free-living desiccation-tolerant cyanobacterium and its photosynthetic adaptation to extreme terrestrial habitat.</title>
        <authorList>
            <person name="Shang J."/>
        </authorList>
    </citation>
    <scope>NUCLEOTIDE SEQUENCE [LARGE SCALE GENOMIC DNA]</scope>
    <source>
        <strain evidence="1 2">CCNUN1</strain>
        <plasmid evidence="2">pnfsy08</plasmid>
    </source>
</reference>
<geneLocation type="plasmid" evidence="2">
    <name>pnfsy08</name>
</geneLocation>
<evidence type="ECO:0000313" key="1">
    <source>
        <dbReference type="EMBL" id="AUB44572.1"/>
    </source>
</evidence>
<keyword evidence="2" id="KW-1185">Reference proteome</keyword>
<protein>
    <submittedName>
        <fullName evidence="1">Uncharacterized protein</fullName>
    </submittedName>
</protein>
<dbReference type="AlphaFoldDB" id="A0A2K8TA80"/>
<dbReference type="Proteomes" id="UP000232003">
    <property type="component" value="Plasmid pNFSY08"/>
</dbReference>
<dbReference type="KEGG" id="nfl:COO91_10808"/>
<organism evidence="1 2">
    <name type="scientific">Nostoc flagelliforme CCNUN1</name>
    <dbReference type="NCBI Taxonomy" id="2038116"/>
    <lineage>
        <taxon>Bacteria</taxon>
        <taxon>Bacillati</taxon>
        <taxon>Cyanobacteriota</taxon>
        <taxon>Cyanophyceae</taxon>
        <taxon>Nostocales</taxon>
        <taxon>Nostocaceae</taxon>
        <taxon>Nostoc</taxon>
    </lineage>
</organism>
<proteinExistence type="predicted"/>